<accession>A0ABT7HLI7</accession>
<reference evidence="1 2" key="1">
    <citation type="submission" date="2023-06" db="EMBL/GenBank/DDBJ databases">
        <title>Antibody response to the Sneathia vaginalis cytopathogenic toxin A during pregnancy.</title>
        <authorList>
            <person name="Mccoy Z.T."/>
            <person name="Serrano M.G."/>
            <person name="Spaine K."/>
            <person name="Edwards D.J."/>
            <person name="Buck G.A."/>
            <person name="Jefferson K."/>
        </authorList>
    </citation>
    <scope>NUCLEOTIDE SEQUENCE [LARGE SCALE GENOMIC DNA]</scope>
    <source>
        <strain evidence="1 2">CCUG 42621</strain>
    </source>
</reference>
<evidence type="ECO:0000313" key="2">
    <source>
        <dbReference type="Proteomes" id="UP001225134"/>
    </source>
</evidence>
<organism evidence="1 2">
    <name type="scientific">Sneathia sanguinegens</name>
    <dbReference type="NCBI Taxonomy" id="40543"/>
    <lineage>
        <taxon>Bacteria</taxon>
        <taxon>Fusobacteriati</taxon>
        <taxon>Fusobacteriota</taxon>
        <taxon>Fusobacteriia</taxon>
        <taxon>Fusobacteriales</taxon>
        <taxon>Leptotrichiaceae</taxon>
        <taxon>Sneathia</taxon>
    </lineage>
</organism>
<dbReference type="Proteomes" id="UP001225134">
    <property type="component" value="Unassembled WGS sequence"/>
</dbReference>
<comment type="caution">
    <text evidence="1">The sequence shown here is derived from an EMBL/GenBank/DDBJ whole genome shotgun (WGS) entry which is preliminary data.</text>
</comment>
<evidence type="ECO:0000313" key="1">
    <source>
        <dbReference type="EMBL" id="MDK9580885.1"/>
    </source>
</evidence>
<sequence>MNCEIINIENDDKLIEDYIINELKIKKIEAQKIISIIGKNYYHVKNEIFKYKSIFGDKFDFNKFKEILLENVDIKISNYLEKIYDKTLDFNKIQGQYYLLLLYSIYKDFEIFHKLASLNLSKDYEEFKKIFQNMRIFFL</sequence>
<name>A0ABT7HLI7_9FUSO</name>
<dbReference type="RefSeq" id="WP_285153132.1">
    <property type="nucleotide sequence ID" value="NZ_JASSPP010000007.1"/>
</dbReference>
<proteinExistence type="predicted"/>
<protein>
    <submittedName>
        <fullName evidence="1">Uncharacterized protein</fullName>
    </submittedName>
</protein>
<keyword evidence="2" id="KW-1185">Reference proteome</keyword>
<gene>
    <name evidence="1" type="ORF">QQA45_05070</name>
</gene>
<dbReference type="EMBL" id="JASSPP010000007">
    <property type="protein sequence ID" value="MDK9580885.1"/>
    <property type="molecule type" value="Genomic_DNA"/>
</dbReference>